<gene>
    <name evidence="1" type="ORF">DQL93_02625</name>
</gene>
<dbReference type="Pfam" id="PF19866">
    <property type="entry name" value="DUF6339"/>
    <property type="match status" value="1"/>
</dbReference>
<evidence type="ECO:0000313" key="1">
    <source>
        <dbReference type="EMBL" id="AZA17053.1"/>
    </source>
</evidence>
<dbReference type="AlphaFoldDB" id="A0A3G6JGL0"/>
<dbReference type="RefSeq" id="WP_231542286.1">
    <property type="nucleotide sequence ID" value="NZ_JAJNVF010000027.1"/>
</dbReference>
<proteinExistence type="predicted"/>
<dbReference type="EMBL" id="CP031023">
    <property type="protein sequence ID" value="AZA17053.1"/>
    <property type="molecule type" value="Genomic_DNA"/>
</dbReference>
<reference evidence="1" key="1">
    <citation type="submission" date="2018-07" db="EMBL/GenBank/DDBJ databases">
        <authorList>
            <person name="Somerville V."/>
        </authorList>
    </citation>
    <scope>NUCLEOTIDE SEQUENCE</scope>
    <source>
        <strain evidence="1">NWC_2_2</strain>
    </source>
</reference>
<dbReference type="InterPro" id="IPR045920">
    <property type="entry name" value="DUF6339"/>
</dbReference>
<name>A0A3G6JGL0_LACDL</name>
<organism evidence="1">
    <name type="scientific">Lactobacillus delbrueckii subsp. lactis</name>
    <dbReference type="NCBI Taxonomy" id="29397"/>
    <lineage>
        <taxon>Bacteria</taxon>
        <taxon>Bacillati</taxon>
        <taxon>Bacillota</taxon>
        <taxon>Bacilli</taxon>
        <taxon>Lactobacillales</taxon>
        <taxon>Lactobacillaceae</taxon>
        <taxon>Lactobacillus</taxon>
    </lineage>
</organism>
<sequence length="231" mass="27012">MAINWNINYGIASAAEDFQKLQVEVEDIMPINLSDDWLELREKLISARDEVFGKYGFDFAKKLEYSFDVLYGLKVYQILNKKIGFNLRQAGDDNIWRFLSVRVIPDIVHSRFGLNEDHFFRLNRRIWLKTIWWYIHLGWTGDEEGTWDLLKQNTTDTILQLVERPGLGYYSAVDHEILVQYKEYRDAKVVNATDIFREVLKLNVAKLPTTSPELIEGGIPVYVKSLFEAVI</sequence>
<accession>A0A3G6JGL0</accession>
<protein>
    <submittedName>
        <fullName evidence="1">Uncharacterized protein</fullName>
    </submittedName>
</protein>